<feature type="domain" description="Mannosidase Ig/CBM-like" evidence="18">
    <location>
        <begin position="670"/>
        <end position="756"/>
    </location>
</feature>
<feature type="domain" description="Beta-mannosidase Ig-fold" evidence="17">
    <location>
        <begin position="762"/>
        <end position="840"/>
    </location>
</feature>
<gene>
    <name evidence="20" type="ORF">SAMN06295960_1719</name>
</gene>
<evidence type="ECO:0000259" key="16">
    <source>
        <dbReference type="Pfam" id="PF00703"/>
    </source>
</evidence>
<evidence type="ECO:0000256" key="2">
    <source>
        <dbReference type="ARBA" id="ARBA00004371"/>
    </source>
</evidence>
<accession>A0A1X7JN11</accession>
<keyword evidence="9" id="KW-0378">Hydrolase</keyword>
<evidence type="ECO:0000259" key="17">
    <source>
        <dbReference type="Pfam" id="PF17753"/>
    </source>
</evidence>
<dbReference type="Gene3D" id="3.20.20.80">
    <property type="entry name" value="Glycosidases"/>
    <property type="match status" value="1"/>
</dbReference>
<dbReference type="RefSeq" id="WP_085493824.1">
    <property type="nucleotide sequence ID" value="NZ_FXAZ01000001.1"/>
</dbReference>
<evidence type="ECO:0000256" key="5">
    <source>
        <dbReference type="ARBA" id="ARBA00011738"/>
    </source>
</evidence>
<keyword evidence="7" id="KW-0964">Secreted</keyword>
<dbReference type="FunFam" id="2.60.120.260:FF:000060">
    <property type="entry name" value="Probable beta-mannosidase"/>
    <property type="match status" value="1"/>
</dbReference>
<evidence type="ECO:0000256" key="8">
    <source>
        <dbReference type="ARBA" id="ARBA00022729"/>
    </source>
</evidence>
<dbReference type="GO" id="GO:0004567">
    <property type="term" value="F:beta-mannosidase activity"/>
    <property type="evidence" value="ECO:0007669"/>
    <property type="project" value="UniProtKB-EC"/>
</dbReference>
<dbReference type="GO" id="GO:0005975">
    <property type="term" value="P:carbohydrate metabolic process"/>
    <property type="evidence" value="ECO:0007669"/>
    <property type="project" value="InterPro"/>
</dbReference>
<evidence type="ECO:0000259" key="18">
    <source>
        <dbReference type="Pfam" id="PF17786"/>
    </source>
</evidence>
<evidence type="ECO:0000256" key="15">
    <source>
        <dbReference type="ARBA" id="ARBA00041614"/>
    </source>
</evidence>
<keyword evidence="11" id="KW-0458">Lysosome</keyword>
<evidence type="ECO:0000256" key="6">
    <source>
        <dbReference type="ARBA" id="ARBA00012754"/>
    </source>
</evidence>
<dbReference type="GO" id="GO:0005576">
    <property type="term" value="C:extracellular region"/>
    <property type="evidence" value="ECO:0007669"/>
    <property type="project" value="UniProtKB-SubCell"/>
</dbReference>
<evidence type="ECO:0000313" key="21">
    <source>
        <dbReference type="Proteomes" id="UP000193834"/>
    </source>
</evidence>
<comment type="subcellular location">
    <subcellularLocation>
        <location evidence="2">Lysosome</location>
    </subcellularLocation>
    <subcellularLocation>
        <location evidence="3">Secreted</location>
    </subcellularLocation>
</comment>
<dbReference type="InterPro" id="IPR054593">
    <property type="entry name" value="Beta-mannosidase-like_N2"/>
</dbReference>
<dbReference type="EC" id="3.2.1.25" evidence="6"/>
<dbReference type="InterPro" id="IPR050887">
    <property type="entry name" value="Beta-mannosidase_GH2"/>
</dbReference>
<dbReference type="Pfam" id="PF00703">
    <property type="entry name" value="Glyco_hydro_2"/>
    <property type="match status" value="1"/>
</dbReference>
<reference evidence="20 21" key="1">
    <citation type="submission" date="2017-04" db="EMBL/GenBank/DDBJ databases">
        <authorList>
            <person name="Afonso C.L."/>
            <person name="Miller P.J."/>
            <person name="Scott M.A."/>
            <person name="Spackman E."/>
            <person name="Goraichik I."/>
            <person name="Dimitrov K.M."/>
            <person name="Suarez D.L."/>
            <person name="Swayne D.E."/>
        </authorList>
    </citation>
    <scope>NUCLEOTIDE SEQUENCE [LARGE SCALE GENOMIC DNA]</scope>
    <source>
        <strain evidence="20 21">11</strain>
    </source>
</reference>
<dbReference type="STRING" id="1852522.SAMN06295960_1719"/>
<evidence type="ECO:0000313" key="20">
    <source>
        <dbReference type="EMBL" id="SMG29038.1"/>
    </source>
</evidence>
<evidence type="ECO:0000256" key="4">
    <source>
        <dbReference type="ARBA" id="ARBA00004740"/>
    </source>
</evidence>
<feature type="domain" description="Beta-mannosidase-like galactose-binding" evidence="19">
    <location>
        <begin position="11"/>
        <end position="188"/>
    </location>
</feature>
<evidence type="ECO:0000256" key="10">
    <source>
        <dbReference type="ARBA" id="ARBA00023180"/>
    </source>
</evidence>
<evidence type="ECO:0000256" key="11">
    <source>
        <dbReference type="ARBA" id="ARBA00023228"/>
    </source>
</evidence>
<comment type="subunit">
    <text evidence="5">Homodimer.</text>
</comment>
<keyword evidence="12" id="KW-0326">Glycosidase</keyword>
<evidence type="ECO:0000256" key="13">
    <source>
        <dbReference type="ARBA" id="ARBA00038429"/>
    </source>
</evidence>
<dbReference type="GO" id="GO:0005764">
    <property type="term" value="C:lysosome"/>
    <property type="evidence" value="ECO:0007669"/>
    <property type="project" value="UniProtKB-SubCell"/>
</dbReference>
<dbReference type="InterPro" id="IPR036156">
    <property type="entry name" value="Beta-gal/glucu_dom_sf"/>
</dbReference>
<dbReference type="InterPro" id="IPR013783">
    <property type="entry name" value="Ig-like_fold"/>
</dbReference>
<evidence type="ECO:0000259" key="19">
    <source>
        <dbReference type="Pfam" id="PF22666"/>
    </source>
</evidence>
<keyword evidence="21" id="KW-1185">Reference proteome</keyword>
<evidence type="ECO:0000256" key="3">
    <source>
        <dbReference type="ARBA" id="ARBA00004613"/>
    </source>
</evidence>
<dbReference type="InterPro" id="IPR041447">
    <property type="entry name" value="Mannosidase_ig"/>
</dbReference>
<dbReference type="PANTHER" id="PTHR43730">
    <property type="entry name" value="BETA-MANNOSIDASE"/>
    <property type="match status" value="1"/>
</dbReference>
<comment type="pathway">
    <text evidence="4">Glycan metabolism; N-glycan degradation.</text>
</comment>
<dbReference type="SUPFAM" id="SSF49303">
    <property type="entry name" value="beta-Galactosidase/glucuronidase domain"/>
    <property type="match status" value="3"/>
</dbReference>
<organism evidence="20 21">
    <name type="scientific">Paenibacillus aquistagni</name>
    <dbReference type="NCBI Taxonomy" id="1852522"/>
    <lineage>
        <taxon>Bacteria</taxon>
        <taxon>Bacillati</taxon>
        <taxon>Bacillota</taxon>
        <taxon>Bacilli</taxon>
        <taxon>Bacillales</taxon>
        <taxon>Paenibacillaceae</taxon>
        <taxon>Paenibacillus</taxon>
    </lineage>
</organism>
<dbReference type="InterPro" id="IPR017853">
    <property type="entry name" value="GH"/>
</dbReference>
<dbReference type="Gene3D" id="2.60.120.260">
    <property type="entry name" value="Galactose-binding domain-like"/>
    <property type="match status" value="1"/>
</dbReference>
<dbReference type="Pfam" id="PF22666">
    <property type="entry name" value="Glyco_hydro_2_N2"/>
    <property type="match status" value="1"/>
</dbReference>
<dbReference type="InterPro" id="IPR006102">
    <property type="entry name" value="Ig-like_GH2"/>
</dbReference>
<dbReference type="AlphaFoldDB" id="A0A1X7JN11"/>
<comment type="catalytic activity">
    <reaction evidence="1">
        <text>Hydrolysis of terminal, non-reducing beta-D-mannose residues in beta-D-mannosides.</text>
        <dbReference type="EC" id="3.2.1.25"/>
    </reaction>
</comment>
<dbReference type="InterPro" id="IPR008979">
    <property type="entry name" value="Galactose-bd-like_sf"/>
</dbReference>
<dbReference type="Pfam" id="PF17753">
    <property type="entry name" value="Ig_mannosidase"/>
    <property type="match status" value="1"/>
</dbReference>
<evidence type="ECO:0000256" key="12">
    <source>
        <dbReference type="ARBA" id="ARBA00023295"/>
    </source>
</evidence>
<dbReference type="Gene3D" id="2.60.40.10">
    <property type="entry name" value="Immunoglobulins"/>
    <property type="match status" value="3"/>
</dbReference>
<dbReference type="SUPFAM" id="SSF51445">
    <property type="entry name" value="(Trans)glycosidases"/>
    <property type="match status" value="1"/>
</dbReference>
<sequence>MNRRIMQLTDWTFKACDDEEWLAAKVPGTVHTDLLRHGRIPHPFKGTNEHRLQWMDKKDWEYEAHFEVEETLLAMSNLELVFEGLDTYADIEVNGVRVLSTNNMFLRWVVDVKPYLKPSHNTLQVRFRSPIREDMPKVEKRGYNFPAANDQSELGEIGEHHLSVYARKAPYHYGWDWGPRFVTSGIWRDVYLQGWKGARIQDLYVEQVRVTQEQANLAAHLEIESEVACDGVILLSNGEQVWESKVSLLPGINARSLSIVISQPKLWWSRGLGEAHRYSFTAQLVVEGNTVARSEVKVGLRQIRLVREEDSYGTSFYFELNGVPVFAKGANHIPNDSFLPDITEERYRYEVKTAVASNMNMLRVWGGGIYEPDLFYDLCDEHGILVWQDFLFACSMYPGDEAFLQNVRLEAEYNVKRLRNHACIALWCGNNEIDVAWGHYEEKLGWGWKQNYTQAQREEMWTAYERIFHQLLPEVVAAYAPHTDYWASSPMEDITGDASQHARYSSTRGDMHYWGVWHALEPIENYNVTIGRFMSEYGFQSFPERKTVEAYAESSDMDLMSEVMKAHQKTGSGNDKMRTYMERYLRLPTDFYGFIYMSQIMQAEAMKAAIEAHRRHRPLCMGTLYWQLNDCWPVASWSGVDYYGRWKAMQFFAKKGFKDVMLSIDGTSHTQADLYICSDALSTFHGELEWSLYRFDGECLRVEKRQVTGEANASTKLLTLVYKEWLEGMDPAQVVLKARLLSNGEIVDEKLHYMLPATELALMKPQITITEVEGAERATFTLMTDVLAKYVWLEHEVEGYMSDNYFDLIPGIPYEVAFQPRDSQAAALGKEQITIHSMTDYC</sequence>
<evidence type="ECO:0000256" key="7">
    <source>
        <dbReference type="ARBA" id="ARBA00022525"/>
    </source>
</evidence>
<dbReference type="EMBL" id="FXAZ01000001">
    <property type="protein sequence ID" value="SMG29038.1"/>
    <property type="molecule type" value="Genomic_DNA"/>
</dbReference>
<dbReference type="InterPro" id="IPR041625">
    <property type="entry name" value="Beta-mannosidase_Ig"/>
</dbReference>
<keyword evidence="8" id="KW-0732">Signal</keyword>
<dbReference type="Pfam" id="PF17786">
    <property type="entry name" value="Mannosidase_ig"/>
    <property type="match status" value="1"/>
</dbReference>
<dbReference type="OrthoDB" id="9801077at2"/>
<dbReference type="FunFam" id="3.20.20.80:FF:000050">
    <property type="entry name" value="Beta-mannosidase B"/>
    <property type="match status" value="1"/>
</dbReference>
<dbReference type="GO" id="GO:0006516">
    <property type="term" value="P:glycoprotein catabolic process"/>
    <property type="evidence" value="ECO:0007669"/>
    <property type="project" value="TreeGrafter"/>
</dbReference>
<name>A0A1X7JN11_9BACL</name>
<protein>
    <recommendedName>
        <fullName evidence="14">Beta-mannosidase B</fullName>
        <ecNumber evidence="6">3.2.1.25</ecNumber>
    </recommendedName>
    <alternativeName>
        <fullName evidence="15">Mannanase B</fullName>
    </alternativeName>
</protein>
<dbReference type="PANTHER" id="PTHR43730:SF1">
    <property type="entry name" value="BETA-MANNOSIDASE"/>
    <property type="match status" value="1"/>
</dbReference>
<dbReference type="SUPFAM" id="SSF49785">
    <property type="entry name" value="Galactose-binding domain-like"/>
    <property type="match status" value="1"/>
</dbReference>
<feature type="domain" description="Glycoside hydrolase family 2 immunoglobulin-like beta-sandwich" evidence="16">
    <location>
        <begin position="199"/>
        <end position="301"/>
    </location>
</feature>
<keyword evidence="10" id="KW-0325">Glycoprotein</keyword>
<evidence type="ECO:0000256" key="14">
    <source>
        <dbReference type="ARBA" id="ARBA00041069"/>
    </source>
</evidence>
<comment type="similarity">
    <text evidence="13">Belongs to the glycosyl hydrolase 2 family. Beta-mannosidase B subfamily.</text>
</comment>
<proteinExistence type="inferred from homology"/>
<dbReference type="Proteomes" id="UP000193834">
    <property type="component" value="Unassembled WGS sequence"/>
</dbReference>
<evidence type="ECO:0000256" key="1">
    <source>
        <dbReference type="ARBA" id="ARBA00000829"/>
    </source>
</evidence>
<evidence type="ECO:0000256" key="9">
    <source>
        <dbReference type="ARBA" id="ARBA00022801"/>
    </source>
</evidence>